<evidence type="ECO:0000313" key="3">
    <source>
        <dbReference type="Proteomes" id="UP001321760"/>
    </source>
</evidence>
<feature type="compositionally biased region" description="Basic residues" evidence="1">
    <location>
        <begin position="188"/>
        <end position="198"/>
    </location>
</feature>
<feature type="compositionally biased region" description="Basic and acidic residues" evidence="1">
    <location>
        <begin position="243"/>
        <end position="252"/>
    </location>
</feature>
<protein>
    <submittedName>
        <fullName evidence="2">Uncharacterized protein</fullName>
    </submittedName>
</protein>
<gene>
    <name evidence="2" type="ORF">QBC34DRAFT_216968</name>
</gene>
<feature type="region of interest" description="Disordered" evidence="1">
    <location>
        <begin position="234"/>
        <end position="259"/>
    </location>
</feature>
<reference evidence="2" key="2">
    <citation type="submission" date="2023-05" db="EMBL/GenBank/DDBJ databases">
        <authorList>
            <consortium name="Lawrence Berkeley National Laboratory"/>
            <person name="Steindorff A."/>
            <person name="Hensen N."/>
            <person name="Bonometti L."/>
            <person name="Westerberg I."/>
            <person name="Brannstrom I.O."/>
            <person name="Guillou S."/>
            <person name="Cros-Aarteil S."/>
            <person name="Calhoun S."/>
            <person name="Haridas S."/>
            <person name="Kuo A."/>
            <person name="Mondo S."/>
            <person name="Pangilinan J."/>
            <person name="Riley R."/>
            <person name="Labutti K."/>
            <person name="Andreopoulos B."/>
            <person name="Lipzen A."/>
            <person name="Chen C."/>
            <person name="Yanf M."/>
            <person name="Daum C."/>
            <person name="Ng V."/>
            <person name="Clum A."/>
            <person name="Ohm R."/>
            <person name="Martin F."/>
            <person name="Silar P."/>
            <person name="Natvig D."/>
            <person name="Lalanne C."/>
            <person name="Gautier V."/>
            <person name="Ament-Velasquez S.L."/>
            <person name="Kruys A."/>
            <person name="Hutchinson M.I."/>
            <person name="Powell A.J."/>
            <person name="Barry K."/>
            <person name="Miller A.N."/>
            <person name="Grigoriev I.V."/>
            <person name="Debuchy R."/>
            <person name="Gladieux P."/>
            <person name="Thoren M.H."/>
            <person name="Johannesson H."/>
        </authorList>
    </citation>
    <scope>NUCLEOTIDE SEQUENCE</scope>
    <source>
        <strain evidence="2">PSN243</strain>
    </source>
</reference>
<keyword evidence="3" id="KW-1185">Reference proteome</keyword>
<evidence type="ECO:0000256" key="1">
    <source>
        <dbReference type="SAM" id="MobiDB-lite"/>
    </source>
</evidence>
<feature type="region of interest" description="Disordered" evidence="1">
    <location>
        <begin position="74"/>
        <end position="137"/>
    </location>
</feature>
<dbReference type="AlphaFoldDB" id="A0AAV9GWQ3"/>
<feature type="region of interest" description="Disordered" evidence="1">
    <location>
        <begin position="158"/>
        <end position="220"/>
    </location>
</feature>
<comment type="caution">
    <text evidence="2">The sequence shown here is derived from an EMBL/GenBank/DDBJ whole genome shotgun (WGS) entry which is preliminary data.</text>
</comment>
<feature type="region of interest" description="Disordered" evidence="1">
    <location>
        <begin position="1"/>
        <end position="37"/>
    </location>
</feature>
<accession>A0AAV9GWQ3</accession>
<evidence type="ECO:0000313" key="2">
    <source>
        <dbReference type="EMBL" id="KAK4453113.1"/>
    </source>
</evidence>
<dbReference type="EMBL" id="MU865921">
    <property type="protein sequence ID" value="KAK4453113.1"/>
    <property type="molecule type" value="Genomic_DNA"/>
</dbReference>
<name>A0AAV9GWQ3_9PEZI</name>
<organism evidence="2 3">
    <name type="scientific">Podospora aff. communis PSN243</name>
    <dbReference type="NCBI Taxonomy" id="3040156"/>
    <lineage>
        <taxon>Eukaryota</taxon>
        <taxon>Fungi</taxon>
        <taxon>Dikarya</taxon>
        <taxon>Ascomycota</taxon>
        <taxon>Pezizomycotina</taxon>
        <taxon>Sordariomycetes</taxon>
        <taxon>Sordariomycetidae</taxon>
        <taxon>Sordariales</taxon>
        <taxon>Podosporaceae</taxon>
        <taxon>Podospora</taxon>
    </lineage>
</organism>
<reference evidence="2" key="1">
    <citation type="journal article" date="2023" name="Mol. Phylogenet. Evol.">
        <title>Genome-scale phylogeny and comparative genomics of the fungal order Sordariales.</title>
        <authorList>
            <person name="Hensen N."/>
            <person name="Bonometti L."/>
            <person name="Westerberg I."/>
            <person name="Brannstrom I.O."/>
            <person name="Guillou S."/>
            <person name="Cros-Aarteil S."/>
            <person name="Calhoun S."/>
            <person name="Haridas S."/>
            <person name="Kuo A."/>
            <person name="Mondo S."/>
            <person name="Pangilinan J."/>
            <person name="Riley R."/>
            <person name="LaButti K."/>
            <person name="Andreopoulos B."/>
            <person name="Lipzen A."/>
            <person name="Chen C."/>
            <person name="Yan M."/>
            <person name="Daum C."/>
            <person name="Ng V."/>
            <person name="Clum A."/>
            <person name="Steindorff A."/>
            <person name="Ohm R.A."/>
            <person name="Martin F."/>
            <person name="Silar P."/>
            <person name="Natvig D.O."/>
            <person name="Lalanne C."/>
            <person name="Gautier V."/>
            <person name="Ament-Velasquez S.L."/>
            <person name="Kruys A."/>
            <person name="Hutchinson M.I."/>
            <person name="Powell A.J."/>
            <person name="Barry K."/>
            <person name="Miller A.N."/>
            <person name="Grigoriev I.V."/>
            <person name="Debuchy R."/>
            <person name="Gladieux P."/>
            <person name="Hiltunen Thoren M."/>
            <person name="Johannesson H."/>
        </authorList>
    </citation>
    <scope>NUCLEOTIDE SEQUENCE</scope>
    <source>
        <strain evidence="2">PSN243</strain>
    </source>
</reference>
<proteinExistence type="predicted"/>
<feature type="compositionally biased region" description="Pro residues" evidence="1">
    <location>
        <begin position="96"/>
        <end position="111"/>
    </location>
</feature>
<sequence>MMPGHLGARSERSSPPTRMVLRPSNDRSDAEIDELDLSRIDDDPITYFLTPAQSLYDDDGDTMDFEMEFDAGIEDAKHPPPIVRSISPSSLGGLGLPPPRIVTPPRIPTPPSRSISPDTDRDMPLTPEDNEGYMYLDGKGRSHSFGLPFTLRDLAAGKFKTQERKPADDPMSLSFPLPPGATPERVKPRPGRVRRGRSRSTASTSRRSPHAWREPSPDVWSIEEEIEEEVHSDMGDGAMAGDHSTDLRHSKGIDIPAAKPKKRVRFALPDEYN</sequence>
<feature type="compositionally biased region" description="Basic and acidic residues" evidence="1">
    <location>
        <begin position="24"/>
        <end position="37"/>
    </location>
</feature>
<dbReference type="Proteomes" id="UP001321760">
    <property type="component" value="Unassembled WGS sequence"/>
</dbReference>